<sequence>MARNCSKLNTAKPTGLKTHAVSVKAETKVRASSVMLKELDKLHRLKDRIEVSAIRVKVNSIQINAVKPSKAKRESQGYVERNSVRVKDNTRLVPQTIVIRAKLNGEVIRVLLDSGSQADILSTTIVDQLNVAKVALTKPLQLQLAISGSKSTVNYGAQARLQYQDIDEVRDFDVGNLDGYDAILGTPWLYQHSVSLSFNPTGVLIGSIKPLPLEGEDVLRINSISADVVEARMEDLREMLREEAQDLCPTSVASTPLPPFRKINHRIPLIDPSKVYKFRPSKCAEKLRPLFDAKAREYLQSGRWDLTTGSNAVPMLILTKKSSDGTVAIRTVLDKREQNDNTVKLASPLPPPEDVLLNVSRKKFRSVIDGKDAYEQIRVVEEDVPKTLFHTPMGTMVSLVMQQGDCNAGATYQSLMNYLFQSYIGVFMYVYLDDIVIFSNTVEEHVEHIRTILSVLRREKFYLSPKKMQLFAKELNLLGHLIDDKGIRMDPHKVDSIEKWKTPATKEQVVSYIGALGYLAPNCEGLRRPMAILSKCSTGKGLFRWEGTEERAFRETQAIVSKHRNTHRVALDYSKDALPVYLITDASLTGASGVLSQGETWKSASVVQFWSGKFDSAQQNYPVHDREALAIVMSLKKFEHLLQGVYFEILTDHKALEFFVTQKKLSGRQTRWLDLFSRFNYKIKYIEGTENIVADGLSRMYSAEGTGVERAPSEYVIESDSDSEKENDAGEPPKQYTRPVLVGVAAMVAQESGVNSAMVRRNPTRNRVAPKRYDPVIPGREPVGTKSKRQRIGNTRIQEVLRNAETQPEAEIVLNLEASNDEQRNIPKEDVIVEIEKSSTPNVELEGEKDPQNNFEIQIPQIASLVTEIDVLATIRRGYEKDKQFGPILANIEAFPNYHIEDGLVYMRNNDETVLCIPDCSEGDYHVRSLLIAHAHSMLAHLGNRKTYGYMRESLWWKNMAKDVEKFCKSCTLCAASKPSTQHPYGLLKPLQVPKYPWSQVGMDFMGPIPLSTTLHGEFDTICVVADHLTLMTHLIATRQDYTARDMSEVYYSQVAKLHRFPDVIVSDRDKLFTSDFHKELNQLAGTELAFSSAYHPESDGLIERMNRSIGGIIRICVNRAQRDWAIRLPGIEFAINSARSETTGFSPFKLNYGRLPRPMLIRTNTDLEGLRDQYRPSKPTKVVDRPHSPREA</sequence>
<dbReference type="SUPFAM" id="SSF50630">
    <property type="entry name" value="Acid proteases"/>
    <property type="match status" value="1"/>
</dbReference>
<keyword evidence="5" id="KW-0255">Endonuclease</keyword>
<dbReference type="GO" id="GO:0004519">
    <property type="term" value="F:endonuclease activity"/>
    <property type="evidence" value="ECO:0007669"/>
    <property type="project" value="UniProtKB-KW"/>
</dbReference>
<dbReference type="Pfam" id="PF17917">
    <property type="entry name" value="RT_RNaseH"/>
    <property type="match status" value="1"/>
</dbReference>
<feature type="region of interest" description="Disordered" evidence="9">
    <location>
        <begin position="769"/>
        <end position="790"/>
    </location>
</feature>
<dbReference type="InterPro" id="IPR036397">
    <property type="entry name" value="RNaseH_sf"/>
</dbReference>
<dbReference type="Gene3D" id="3.30.420.10">
    <property type="entry name" value="Ribonuclease H-like superfamily/Ribonuclease H"/>
    <property type="match status" value="1"/>
</dbReference>
<dbReference type="InterPro" id="IPR012337">
    <property type="entry name" value="RNaseH-like_sf"/>
</dbReference>
<dbReference type="GO" id="GO:0015074">
    <property type="term" value="P:DNA integration"/>
    <property type="evidence" value="ECO:0007669"/>
    <property type="project" value="InterPro"/>
</dbReference>
<evidence type="ECO:0000259" key="11">
    <source>
        <dbReference type="PROSITE" id="PS50994"/>
    </source>
</evidence>
<dbReference type="CDD" id="cd01647">
    <property type="entry name" value="RT_LTR"/>
    <property type="match status" value="1"/>
</dbReference>
<dbReference type="Gene3D" id="1.10.340.70">
    <property type="match status" value="1"/>
</dbReference>
<dbReference type="Pfam" id="PF08284">
    <property type="entry name" value="RVP_2"/>
    <property type="match status" value="1"/>
</dbReference>
<dbReference type="PROSITE" id="PS50994">
    <property type="entry name" value="INTEGRASE"/>
    <property type="match status" value="1"/>
</dbReference>
<proteinExistence type="predicted"/>
<feature type="non-terminal residue" evidence="12">
    <location>
        <position position="1193"/>
    </location>
</feature>
<dbReference type="GO" id="GO:0005634">
    <property type="term" value="C:nucleus"/>
    <property type="evidence" value="ECO:0007669"/>
    <property type="project" value="UniProtKB-ARBA"/>
</dbReference>
<dbReference type="InterPro" id="IPR001584">
    <property type="entry name" value="Integrase_cat-core"/>
</dbReference>
<feature type="domain" description="Reverse transcriptase" evidence="10">
    <location>
        <begin position="299"/>
        <end position="482"/>
    </location>
</feature>
<evidence type="ECO:0000256" key="8">
    <source>
        <dbReference type="ARBA" id="ARBA00022918"/>
    </source>
</evidence>
<dbReference type="SUPFAM" id="SSF53098">
    <property type="entry name" value="Ribonuclease H-like"/>
    <property type="match status" value="1"/>
</dbReference>
<evidence type="ECO:0000256" key="5">
    <source>
        <dbReference type="ARBA" id="ARBA00022759"/>
    </source>
</evidence>
<keyword evidence="6" id="KW-0378">Hydrolase</keyword>
<evidence type="ECO:0000256" key="4">
    <source>
        <dbReference type="ARBA" id="ARBA00022722"/>
    </source>
</evidence>
<gene>
    <name evidence="12" type="ORF">RSOL_098290</name>
</gene>
<dbReference type="EC" id="2.7.7.49" evidence="1"/>
<evidence type="ECO:0000259" key="10">
    <source>
        <dbReference type="PROSITE" id="PS50878"/>
    </source>
</evidence>
<dbReference type="Proteomes" id="UP000030108">
    <property type="component" value="Unassembled WGS sequence"/>
</dbReference>
<dbReference type="InterPro" id="IPR043128">
    <property type="entry name" value="Rev_trsase/Diguanyl_cyclase"/>
</dbReference>
<feature type="region of interest" description="Disordered" evidence="9">
    <location>
        <begin position="1172"/>
        <end position="1193"/>
    </location>
</feature>
<protein>
    <recommendedName>
        <fullName evidence="1">RNA-directed DNA polymerase</fullName>
        <ecNumber evidence="1">2.7.7.49</ecNumber>
    </recommendedName>
</protein>
<dbReference type="PROSITE" id="PS50878">
    <property type="entry name" value="RT_POL"/>
    <property type="match status" value="1"/>
</dbReference>
<feature type="region of interest" description="Disordered" evidence="9">
    <location>
        <begin position="713"/>
        <end position="735"/>
    </location>
</feature>
<keyword evidence="7" id="KW-0694">RNA-binding</keyword>
<keyword evidence="3" id="KW-0548">Nucleotidyltransferase</keyword>
<evidence type="ECO:0000256" key="3">
    <source>
        <dbReference type="ARBA" id="ARBA00022695"/>
    </source>
</evidence>
<dbReference type="Pfam" id="PF00078">
    <property type="entry name" value="RVT_1"/>
    <property type="match status" value="1"/>
</dbReference>
<evidence type="ECO:0000256" key="2">
    <source>
        <dbReference type="ARBA" id="ARBA00022679"/>
    </source>
</evidence>
<dbReference type="OrthoDB" id="3249394at2759"/>
<dbReference type="CDD" id="cd09274">
    <property type="entry name" value="RNase_HI_RT_Ty3"/>
    <property type="match status" value="1"/>
</dbReference>
<keyword evidence="2" id="KW-0808">Transferase</keyword>
<dbReference type="EMBL" id="JATN01000322">
    <property type="protein sequence ID" value="EUC55187.1"/>
    <property type="molecule type" value="Genomic_DNA"/>
</dbReference>
<dbReference type="GO" id="GO:0003964">
    <property type="term" value="F:RNA-directed DNA polymerase activity"/>
    <property type="evidence" value="ECO:0007669"/>
    <property type="project" value="UniProtKB-KW"/>
</dbReference>
<dbReference type="Gene3D" id="2.40.70.10">
    <property type="entry name" value="Acid Proteases"/>
    <property type="match status" value="1"/>
</dbReference>
<comment type="caution">
    <text evidence="12">The sequence shown here is derived from an EMBL/GenBank/DDBJ whole genome shotgun (WGS) entry which is preliminary data.</text>
</comment>
<reference evidence="13" key="1">
    <citation type="journal article" date="2014" name="Genome Announc.">
        <title>Draft genome sequence of the plant-pathogenic soil fungus Rhizoctonia solani anastomosis group 3 strain Rhs1AP.</title>
        <authorList>
            <person name="Cubeta M.A."/>
            <person name="Thomas E."/>
            <person name="Dean R.A."/>
            <person name="Jabaji S."/>
            <person name="Neate S.M."/>
            <person name="Tavantzis S."/>
            <person name="Toda T."/>
            <person name="Vilgalys R."/>
            <person name="Bharathan N."/>
            <person name="Fedorova-Abrams N."/>
            <person name="Pakala S.B."/>
            <person name="Pakala S.M."/>
            <person name="Zafar N."/>
            <person name="Joardar V."/>
            <person name="Losada L."/>
            <person name="Nierman W.C."/>
        </authorList>
    </citation>
    <scope>NUCLEOTIDE SEQUENCE [LARGE SCALE GENOMIC DNA]</scope>
    <source>
        <strain evidence="13">AG-3</strain>
    </source>
</reference>
<evidence type="ECO:0000313" key="13">
    <source>
        <dbReference type="Proteomes" id="UP000030108"/>
    </source>
</evidence>
<keyword evidence="8" id="KW-0695">RNA-directed DNA polymerase</keyword>
<keyword evidence="4" id="KW-0540">Nuclease</keyword>
<accession>X8IZS6</accession>
<dbReference type="InterPro" id="IPR021109">
    <property type="entry name" value="Peptidase_aspartic_dom_sf"/>
</dbReference>
<evidence type="ECO:0000313" key="12">
    <source>
        <dbReference type="EMBL" id="EUC55187.1"/>
    </source>
</evidence>
<evidence type="ECO:0000256" key="9">
    <source>
        <dbReference type="SAM" id="MobiDB-lite"/>
    </source>
</evidence>
<evidence type="ECO:0000256" key="7">
    <source>
        <dbReference type="ARBA" id="ARBA00022884"/>
    </source>
</evidence>
<dbReference type="SUPFAM" id="SSF56672">
    <property type="entry name" value="DNA/RNA polymerases"/>
    <property type="match status" value="1"/>
</dbReference>
<name>X8IZS6_9AGAM</name>
<dbReference type="GO" id="GO:0003723">
    <property type="term" value="F:RNA binding"/>
    <property type="evidence" value="ECO:0007669"/>
    <property type="project" value="UniProtKB-KW"/>
</dbReference>
<dbReference type="InterPro" id="IPR000477">
    <property type="entry name" value="RT_dom"/>
</dbReference>
<dbReference type="Gene3D" id="3.30.70.270">
    <property type="match status" value="2"/>
</dbReference>
<dbReference type="AlphaFoldDB" id="X8IZS6"/>
<dbReference type="GO" id="GO:0016787">
    <property type="term" value="F:hydrolase activity"/>
    <property type="evidence" value="ECO:0007669"/>
    <property type="project" value="UniProtKB-KW"/>
</dbReference>
<dbReference type="Gene3D" id="3.10.10.10">
    <property type="entry name" value="HIV Type 1 Reverse Transcriptase, subunit A, domain 1"/>
    <property type="match status" value="1"/>
</dbReference>
<dbReference type="InterPro" id="IPR041373">
    <property type="entry name" value="RT_RNaseH"/>
</dbReference>
<dbReference type="InterPro" id="IPR041588">
    <property type="entry name" value="Integrase_H2C2"/>
</dbReference>
<feature type="domain" description="Integrase catalytic" evidence="11">
    <location>
        <begin position="993"/>
        <end position="1156"/>
    </location>
</feature>
<evidence type="ECO:0000256" key="6">
    <source>
        <dbReference type="ARBA" id="ARBA00022801"/>
    </source>
</evidence>
<evidence type="ECO:0000256" key="1">
    <source>
        <dbReference type="ARBA" id="ARBA00012493"/>
    </source>
</evidence>
<dbReference type="Pfam" id="PF17921">
    <property type="entry name" value="Integrase_H2C2"/>
    <property type="match status" value="1"/>
</dbReference>
<dbReference type="InterPro" id="IPR043502">
    <property type="entry name" value="DNA/RNA_pol_sf"/>
</dbReference>
<dbReference type="CDD" id="cd00303">
    <property type="entry name" value="retropepsin_like"/>
    <property type="match status" value="1"/>
</dbReference>
<organism evidence="12 13">
    <name type="scientific">Rhizoctonia solani AG-3 Rhs1AP</name>
    <dbReference type="NCBI Taxonomy" id="1086054"/>
    <lineage>
        <taxon>Eukaryota</taxon>
        <taxon>Fungi</taxon>
        <taxon>Dikarya</taxon>
        <taxon>Basidiomycota</taxon>
        <taxon>Agaricomycotina</taxon>
        <taxon>Agaricomycetes</taxon>
        <taxon>Cantharellales</taxon>
        <taxon>Ceratobasidiaceae</taxon>
        <taxon>Rhizoctonia</taxon>
    </lineage>
</organism>